<sequence>MGAPVLRSGTRVPNLVSQLRNTLRNGALTAKTGIFTLCSFAANSQLRNGGSCSAKWHSCAKLGFSEESNELRNDFAKDGRFRRDMLILQRLCLSCEMVSQRSANFAEAVKSRRTLFLLYFALFLVRFRSDFFISISLHFISLDIIQKD</sequence>
<proteinExistence type="predicted"/>
<protein>
    <submittedName>
        <fullName evidence="1">Uncharacterized protein</fullName>
    </submittedName>
</protein>
<organism evidence="1">
    <name type="scientific">Vitis vinifera</name>
    <name type="common">Grape</name>
    <dbReference type="NCBI Taxonomy" id="29760"/>
    <lineage>
        <taxon>Eukaryota</taxon>
        <taxon>Viridiplantae</taxon>
        <taxon>Streptophyta</taxon>
        <taxon>Embryophyta</taxon>
        <taxon>Tracheophyta</taxon>
        <taxon>Spermatophyta</taxon>
        <taxon>Magnoliopsida</taxon>
        <taxon>eudicotyledons</taxon>
        <taxon>Gunneridae</taxon>
        <taxon>Pentapetalae</taxon>
        <taxon>rosids</taxon>
        <taxon>Vitales</taxon>
        <taxon>Vitaceae</taxon>
        <taxon>Viteae</taxon>
        <taxon>Vitis</taxon>
    </lineage>
</organism>
<dbReference type="AlphaFoldDB" id="A5C1P5"/>
<dbReference type="EMBL" id="AM478932">
    <property type="protein sequence ID" value="CAN68547.1"/>
    <property type="molecule type" value="Genomic_DNA"/>
</dbReference>
<accession>A5C1P5</accession>
<name>A5C1P5_VITVI</name>
<reference evidence="1" key="1">
    <citation type="journal article" date="2007" name="PLoS ONE">
        <title>The first genome sequence of an elite grapevine cultivar (Pinot noir Vitis vinifera L.): coping with a highly heterozygous genome.</title>
        <authorList>
            <person name="Velasco R."/>
            <person name="Zharkikh A."/>
            <person name="Troggio M."/>
            <person name="Cartwright D.A."/>
            <person name="Cestaro A."/>
            <person name="Pruss D."/>
            <person name="Pindo M."/>
            <person name="FitzGerald L.M."/>
            <person name="Vezzulli S."/>
            <person name="Reid J."/>
            <person name="Malacarne G."/>
            <person name="Iliev D."/>
            <person name="Coppola G."/>
            <person name="Wardell B."/>
            <person name="Micheletti D."/>
            <person name="Macalma T."/>
            <person name="Facci M."/>
            <person name="Mitchell J.T."/>
            <person name="Perazzolli M."/>
            <person name="Eldredge G."/>
            <person name="Gatto P."/>
            <person name="Oyzerski R."/>
            <person name="Moretto M."/>
            <person name="Gutin N."/>
            <person name="Stefanini M."/>
            <person name="Chen Y."/>
            <person name="Segala C."/>
            <person name="Davenport C."/>
            <person name="Dematte L."/>
            <person name="Mraz A."/>
            <person name="Battilana J."/>
            <person name="Stormo K."/>
            <person name="Costa F."/>
            <person name="Tao Q."/>
            <person name="Si-Ammour A."/>
            <person name="Harkins T."/>
            <person name="Lackey A."/>
            <person name="Perbost C."/>
            <person name="Taillon B."/>
            <person name="Stella A."/>
            <person name="Solovyev V."/>
            <person name="Fawcett J.A."/>
            <person name="Sterck L."/>
            <person name="Vandepoele K."/>
            <person name="Grando S.M."/>
            <person name="Toppo S."/>
            <person name="Moser C."/>
            <person name="Lanchbury J."/>
            <person name="Bogden R."/>
            <person name="Skolnick M."/>
            <person name="Sgaramella V."/>
            <person name="Bhatnagar S.K."/>
            <person name="Fontana P."/>
            <person name="Gutin A."/>
            <person name="Van de Peer Y."/>
            <person name="Salamini F."/>
            <person name="Viola R."/>
        </authorList>
    </citation>
    <scope>NUCLEOTIDE SEQUENCE</scope>
</reference>
<gene>
    <name evidence="1" type="ORF">VITISV_020455</name>
</gene>
<evidence type="ECO:0000313" key="1">
    <source>
        <dbReference type="EMBL" id="CAN68547.1"/>
    </source>
</evidence>